<dbReference type="PRINTS" id="PR00081">
    <property type="entry name" value="GDHRDH"/>
</dbReference>
<dbReference type="Pfam" id="PF13561">
    <property type="entry name" value="adh_short_C2"/>
    <property type="match status" value="1"/>
</dbReference>
<protein>
    <submittedName>
        <fullName evidence="1">Y325-like protein</fullName>
    </submittedName>
</protein>
<gene>
    <name evidence="1" type="ORF">MAR_018855</name>
</gene>
<dbReference type="SUPFAM" id="SSF51735">
    <property type="entry name" value="NAD(P)-binding Rossmann-fold domains"/>
    <property type="match status" value="2"/>
</dbReference>
<dbReference type="Proteomes" id="UP001164746">
    <property type="component" value="Chromosome 6"/>
</dbReference>
<dbReference type="PANTHER" id="PTHR43975">
    <property type="entry name" value="ZGC:101858"/>
    <property type="match status" value="1"/>
</dbReference>
<dbReference type="Pfam" id="PF00106">
    <property type="entry name" value="adh_short"/>
    <property type="match status" value="1"/>
</dbReference>
<organism evidence="1 2">
    <name type="scientific">Mya arenaria</name>
    <name type="common">Soft-shell clam</name>
    <dbReference type="NCBI Taxonomy" id="6604"/>
    <lineage>
        <taxon>Eukaryota</taxon>
        <taxon>Metazoa</taxon>
        <taxon>Spiralia</taxon>
        <taxon>Lophotrochozoa</taxon>
        <taxon>Mollusca</taxon>
        <taxon>Bivalvia</taxon>
        <taxon>Autobranchia</taxon>
        <taxon>Heteroconchia</taxon>
        <taxon>Euheterodonta</taxon>
        <taxon>Imparidentia</taxon>
        <taxon>Neoheterodontei</taxon>
        <taxon>Myida</taxon>
        <taxon>Myoidea</taxon>
        <taxon>Myidae</taxon>
        <taxon>Mya</taxon>
    </lineage>
</organism>
<dbReference type="PANTHER" id="PTHR43975:SF2">
    <property type="entry name" value="EG:BACR7A4.14 PROTEIN-RELATED"/>
    <property type="match status" value="1"/>
</dbReference>
<dbReference type="EMBL" id="CP111017">
    <property type="protein sequence ID" value="WAR08897.1"/>
    <property type="molecule type" value="Genomic_DNA"/>
</dbReference>
<accession>A0ABY7EIZ1</accession>
<name>A0ABY7EIZ1_MYAAR</name>
<dbReference type="InterPro" id="IPR002347">
    <property type="entry name" value="SDR_fam"/>
</dbReference>
<proteinExistence type="predicted"/>
<evidence type="ECO:0000313" key="1">
    <source>
        <dbReference type="EMBL" id="WAR08897.1"/>
    </source>
</evidence>
<sequence>MAEGSSTGLARLDGKVALITGASSGIGAGTATMFSKLGALVAITGRNAENLQKTADECEKLGNKKPFCVVGDVCIEEDVKRIVDSSVKHYGRLDILVNSAGIVELGSIETTSLEQFDTLMNTNVNNAGIGEPGSIETTSLEQFDRTFNTNVRFGSKAGPGEQCQFLERTKFTHALGRPGQVDEVSATIAFLASDNASFITGAQIPIDGGRHAMCPR</sequence>
<dbReference type="Gene3D" id="3.40.50.720">
    <property type="entry name" value="NAD(P)-binding Rossmann-like Domain"/>
    <property type="match status" value="3"/>
</dbReference>
<evidence type="ECO:0000313" key="2">
    <source>
        <dbReference type="Proteomes" id="UP001164746"/>
    </source>
</evidence>
<reference evidence="1" key="1">
    <citation type="submission" date="2022-11" db="EMBL/GenBank/DDBJ databases">
        <title>Centuries of genome instability and evolution in soft-shell clam transmissible cancer (bioRxiv).</title>
        <authorList>
            <person name="Hart S.F.M."/>
            <person name="Yonemitsu M.A."/>
            <person name="Giersch R.M."/>
            <person name="Beal B.F."/>
            <person name="Arriagada G."/>
            <person name="Davis B.W."/>
            <person name="Ostrander E.A."/>
            <person name="Goff S.P."/>
            <person name="Metzger M.J."/>
        </authorList>
    </citation>
    <scope>NUCLEOTIDE SEQUENCE</scope>
    <source>
        <strain evidence="1">MELC-2E11</strain>
        <tissue evidence="1">Siphon/mantle</tissue>
    </source>
</reference>
<keyword evidence="2" id="KW-1185">Reference proteome</keyword>
<dbReference type="InterPro" id="IPR036291">
    <property type="entry name" value="NAD(P)-bd_dom_sf"/>
</dbReference>